<evidence type="ECO:0000313" key="5">
    <source>
        <dbReference type="Proteomes" id="UP001318040"/>
    </source>
</evidence>
<keyword evidence="3" id="KW-0812">Transmembrane</keyword>
<dbReference type="InterPro" id="IPR013642">
    <property type="entry name" value="CLCA_N"/>
</dbReference>
<comment type="subcellular location">
    <subcellularLocation>
        <location evidence="1">Secreted</location>
        <location evidence="1">Extracellular space</location>
    </subcellularLocation>
</comment>
<evidence type="ECO:0000256" key="1">
    <source>
        <dbReference type="ARBA" id="ARBA00004239"/>
    </source>
</evidence>
<dbReference type="GO" id="GO:0008237">
    <property type="term" value="F:metallopeptidase activity"/>
    <property type="evidence" value="ECO:0007669"/>
    <property type="project" value="InterPro"/>
</dbReference>
<dbReference type="InterPro" id="IPR003961">
    <property type="entry name" value="FN3_dom"/>
</dbReference>
<evidence type="ECO:0000313" key="6">
    <source>
        <dbReference type="RefSeq" id="XP_032814895.1"/>
    </source>
</evidence>
<protein>
    <submittedName>
        <fullName evidence="6 7">Calcium-activated chloride channel regulator 1-like</fullName>
    </submittedName>
</protein>
<dbReference type="CDD" id="cd00063">
    <property type="entry name" value="FN3"/>
    <property type="match status" value="1"/>
</dbReference>
<dbReference type="InterPro" id="IPR036465">
    <property type="entry name" value="vWFA_dom_sf"/>
</dbReference>
<dbReference type="SUPFAM" id="SSF49265">
    <property type="entry name" value="Fibronectin type III"/>
    <property type="match status" value="1"/>
</dbReference>
<dbReference type="GO" id="GO:0005576">
    <property type="term" value="C:extracellular region"/>
    <property type="evidence" value="ECO:0007669"/>
    <property type="project" value="UniProtKB-SubCell"/>
</dbReference>
<dbReference type="KEGG" id="pmrn:116944991"/>
<dbReference type="SMART" id="SM00327">
    <property type="entry name" value="VWA"/>
    <property type="match status" value="1"/>
</dbReference>
<dbReference type="Gene3D" id="3.40.390.10">
    <property type="entry name" value="Collagenase (Catalytic Domain)"/>
    <property type="match status" value="1"/>
</dbReference>
<accession>A0AAJ7WYN0</accession>
<proteinExistence type="predicted"/>
<dbReference type="Pfam" id="PF13519">
    <property type="entry name" value="VWA_2"/>
    <property type="match status" value="1"/>
</dbReference>
<reference evidence="6 7" key="1">
    <citation type="submission" date="2025-04" db="UniProtKB">
        <authorList>
            <consortium name="RefSeq"/>
        </authorList>
    </citation>
    <scope>IDENTIFICATION</scope>
    <source>
        <tissue evidence="6 7">Sperm</tissue>
    </source>
</reference>
<dbReference type="InterPro" id="IPR002035">
    <property type="entry name" value="VWF_A"/>
</dbReference>
<dbReference type="RefSeq" id="XP_032814896.1">
    <property type="nucleotide sequence ID" value="XM_032959005.1"/>
</dbReference>
<dbReference type="InterPro" id="IPR036116">
    <property type="entry name" value="FN3_sf"/>
</dbReference>
<dbReference type="InterPro" id="IPR013783">
    <property type="entry name" value="Ig-like_fold"/>
</dbReference>
<keyword evidence="3" id="KW-0472">Membrane</keyword>
<dbReference type="Gene3D" id="2.60.40.10">
    <property type="entry name" value="Immunoglobulins"/>
    <property type="match status" value="1"/>
</dbReference>
<dbReference type="SUPFAM" id="SSF53300">
    <property type="entry name" value="vWA-like"/>
    <property type="match status" value="1"/>
</dbReference>
<dbReference type="NCBIfam" id="NF041940">
    <property type="entry name" value="choice_anch_X"/>
    <property type="match status" value="1"/>
</dbReference>
<evidence type="ECO:0000256" key="2">
    <source>
        <dbReference type="SAM" id="MobiDB-lite"/>
    </source>
</evidence>
<dbReference type="PANTHER" id="PTHR10579:SF172">
    <property type="entry name" value="CALCIUM-ACTIVATED CHLORIDE CHANNEL REGULATOR 4 PRECURSOR-RELATED"/>
    <property type="match status" value="1"/>
</dbReference>
<dbReference type="GO" id="GO:0005886">
    <property type="term" value="C:plasma membrane"/>
    <property type="evidence" value="ECO:0007669"/>
    <property type="project" value="TreeGrafter"/>
</dbReference>
<dbReference type="InterPro" id="IPR024079">
    <property type="entry name" value="MetalloPept_cat_dom_sf"/>
</dbReference>
<gene>
    <name evidence="6 7" type="primary">LOC116944991</name>
</gene>
<dbReference type="Gene3D" id="3.40.50.410">
    <property type="entry name" value="von Willebrand factor, type A domain"/>
    <property type="match status" value="1"/>
</dbReference>
<feature type="domain" description="VWFA" evidence="4">
    <location>
        <begin position="312"/>
        <end position="478"/>
    </location>
</feature>
<dbReference type="PROSITE" id="PS50234">
    <property type="entry name" value="VWFA"/>
    <property type="match status" value="1"/>
</dbReference>
<dbReference type="AlphaFoldDB" id="A0AAJ7WYN0"/>
<feature type="transmembrane region" description="Helical" evidence="3">
    <location>
        <begin position="926"/>
        <end position="947"/>
    </location>
</feature>
<dbReference type="Proteomes" id="UP001318040">
    <property type="component" value="Chromosome 22"/>
</dbReference>
<dbReference type="Pfam" id="PF08434">
    <property type="entry name" value="CLCA"/>
    <property type="match status" value="1"/>
</dbReference>
<evidence type="ECO:0000259" key="4">
    <source>
        <dbReference type="PROSITE" id="PS50234"/>
    </source>
</evidence>
<keyword evidence="5" id="KW-1185">Reference proteome</keyword>
<organism evidence="5 7">
    <name type="scientific">Petromyzon marinus</name>
    <name type="common">Sea lamprey</name>
    <dbReference type="NCBI Taxonomy" id="7757"/>
    <lineage>
        <taxon>Eukaryota</taxon>
        <taxon>Metazoa</taxon>
        <taxon>Chordata</taxon>
        <taxon>Craniata</taxon>
        <taxon>Vertebrata</taxon>
        <taxon>Cyclostomata</taxon>
        <taxon>Hyperoartia</taxon>
        <taxon>Petromyzontiformes</taxon>
        <taxon>Petromyzontidae</taxon>
        <taxon>Petromyzon</taxon>
    </lineage>
</organism>
<dbReference type="CDD" id="cd00198">
    <property type="entry name" value="vWFA"/>
    <property type="match status" value="1"/>
</dbReference>
<feature type="region of interest" description="Disordered" evidence="2">
    <location>
        <begin position="887"/>
        <end position="916"/>
    </location>
</feature>
<dbReference type="PANTHER" id="PTHR10579">
    <property type="entry name" value="CALCIUM-ACTIVATED CHLORIDE CHANNEL REGULATOR"/>
    <property type="match status" value="1"/>
</dbReference>
<sequence length="1008" mass="108673">MNVPKKRAPLFVFTAMLFAAVVVLSHGSRVKLINNGYEALVIAINPAVPEDPQLIDAIKDMITNASSDLFRATKYRLYFRNVSILIPASWKTNSIYNRPKSESYGAADVLIVSRDDPTDNSPYTHQFGLCGEPGQYIHLTPNFLLTDHYLEAYGPRGKVFVHEWGHLRWGLYDEYNDQVPFYLDKGKIEFTRCSKDLTGGHVMVMRNDSVSTRNCNIDPKTGLPEEGCTFFPDVVQTATSSIMSIQALDNVKEFCSVNQHNKAAPTLHNRLCASKSTWQIMQRHNDFKVKTKLPVGTDTQPSFTLLQPTARVVTLVLDVSGSMNGANRLQRMRQASENFIMKILDAGTLIGIIVFNSKANTNLALTKITDEASRVLIKNNLPMNVNGGTNVCAGVRHAFQVLRALDGDVSGDEIVLLTDGEDSGISSCVAEVQNSQCIVHTIALGPNADPALEKLTTAGGMKFSASDNLDTNSLVDAFSSAKADDGDTSSLVLQLESTGQSLNSGETMKGEIQVDASIGNNTQFVVTWLASTVPEMHIIDPDNFDYQNNNFVIDTVFKTARLTIKGTSKPGTWTYKLKNKHSVKDNIAISITSSQSNSNLPPIEVKVVKPTDSNDKLSAMQVFAEVKQGSTPVVGATVIATIERPNEKPLELQLFDNGAGADAKKNDGIYSRFFAQFTATGRYSLKVKVVGDNKTTSLAPQRGSRALYIPGKRKANGELQVTQLPPPVIKQDLKPVSDFIRVASAGSFQVAVPPGGMKDIFPPCRITDLQAELQTSSSVSLTWTAPGGDGDFGQAAMYRIMMSGSVDGLLNGTDFRLVEREDLAWGDLNAPGVAGNIENFTVTTTELSAGDELYFCVQAIDSSDNVAPLSNVAFVTYVVAPTTAAPTTAAPTTAAPTTAAPTTAAPTTAAPTTAAHAAPHSNTSTMIAAVGICVPVSVCLLICIVYLNKNRKGGHYQISTQDMAYQEKLGQVQALTVFSSVSNSQDVAPNSSPDSTKDACEILLFKDA</sequence>
<dbReference type="InterPro" id="IPR051266">
    <property type="entry name" value="CLCR"/>
</dbReference>
<name>A0AAJ7WYN0_PETMA</name>
<dbReference type="RefSeq" id="XP_032814895.1">
    <property type="nucleotide sequence ID" value="XM_032959004.1"/>
</dbReference>
<evidence type="ECO:0000256" key="3">
    <source>
        <dbReference type="SAM" id="Phobius"/>
    </source>
</evidence>
<evidence type="ECO:0000313" key="7">
    <source>
        <dbReference type="RefSeq" id="XP_032814896.1"/>
    </source>
</evidence>
<keyword evidence="3" id="KW-1133">Transmembrane helix</keyword>